<dbReference type="Proteomes" id="UP001249851">
    <property type="component" value="Unassembled WGS sequence"/>
</dbReference>
<dbReference type="EMBL" id="JARQWQ010000204">
    <property type="protein sequence ID" value="KAK2547206.1"/>
    <property type="molecule type" value="Genomic_DNA"/>
</dbReference>
<feature type="region of interest" description="Disordered" evidence="1">
    <location>
        <begin position="1"/>
        <end position="29"/>
    </location>
</feature>
<reference evidence="2" key="1">
    <citation type="journal article" date="2023" name="G3 (Bethesda)">
        <title>Whole genome assembly and annotation of the endangered Caribbean coral Acropora cervicornis.</title>
        <authorList>
            <person name="Selwyn J.D."/>
            <person name="Vollmer S.V."/>
        </authorList>
    </citation>
    <scope>NUCLEOTIDE SEQUENCE</scope>
    <source>
        <strain evidence="2">K2</strain>
    </source>
</reference>
<sequence>MRDKSSPGLVPLNPKSKPSPKPQEKSAVKQLQRVWKKKSIRAHNDYEVVDMAAEGSEDLSVGNQELSTRPAEAKCGKTGEAPSSATERAELKQHDNVRNEEEFEVKKEERKETIDTVQGDAEAFKLSGNKNVNVISQSNS</sequence>
<comment type="caution">
    <text evidence="2">The sequence shown here is derived from an EMBL/GenBank/DDBJ whole genome shotgun (WGS) entry which is preliminary data.</text>
</comment>
<keyword evidence="3" id="KW-1185">Reference proteome</keyword>
<organism evidence="2 3">
    <name type="scientific">Acropora cervicornis</name>
    <name type="common">Staghorn coral</name>
    <dbReference type="NCBI Taxonomy" id="6130"/>
    <lineage>
        <taxon>Eukaryota</taxon>
        <taxon>Metazoa</taxon>
        <taxon>Cnidaria</taxon>
        <taxon>Anthozoa</taxon>
        <taxon>Hexacorallia</taxon>
        <taxon>Scleractinia</taxon>
        <taxon>Astrocoeniina</taxon>
        <taxon>Acroporidae</taxon>
        <taxon>Acropora</taxon>
    </lineage>
</organism>
<evidence type="ECO:0000313" key="3">
    <source>
        <dbReference type="Proteomes" id="UP001249851"/>
    </source>
</evidence>
<name>A0AAD9PQY4_ACRCE</name>
<gene>
    <name evidence="2" type="ORF">P5673_032955</name>
</gene>
<feature type="region of interest" description="Disordered" evidence="1">
    <location>
        <begin position="59"/>
        <end position="111"/>
    </location>
</feature>
<reference evidence="2" key="2">
    <citation type="journal article" date="2023" name="Science">
        <title>Genomic signatures of disease resistance in endangered staghorn corals.</title>
        <authorList>
            <person name="Vollmer S.V."/>
            <person name="Selwyn J.D."/>
            <person name="Despard B.A."/>
            <person name="Roesel C.L."/>
        </authorList>
    </citation>
    <scope>NUCLEOTIDE SEQUENCE</scope>
    <source>
        <strain evidence="2">K2</strain>
    </source>
</reference>
<protein>
    <submittedName>
        <fullName evidence="2">Uncharacterized protein</fullName>
    </submittedName>
</protein>
<accession>A0AAD9PQY4</accession>
<proteinExistence type="predicted"/>
<evidence type="ECO:0000256" key="1">
    <source>
        <dbReference type="SAM" id="MobiDB-lite"/>
    </source>
</evidence>
<evidence type="ECO:0000313" key="2">
    <source>
        <dbReference type="EMBL" id="KAK2547206.1"/>
    </source>
</evidence>
<dbReference type="AlphaFoldDB" id="A0AAD9PQY4"/>
<feature type="compositionally biased region" description="Basic and acidic residues" evidence="1">
    <location>
        <begin position="87"/>
        <end position="111"/>
    </location>
</feature>